<dbReference type="AlphaFoldDB" id="A0A5B7H1J6"/>
<gene>
    <name evidence="3" type="ORF">E2C01_059074</name>
</gene>
<keyword evidence="4" id="KW-1185">Reference proteome</keyword>
<feature type="region of interest" description="Disordered" evidence="1">
    <location>
        <begin position="7"/>
        <end position="34"/>
    </location>
</feature>
<evidence type="ECO:0000256" key="1">
    <source>
        <dbReference type="SAM" id="MobiDB-lite"/>
    </source>
</evidence>
<protein>
    <submittedName>
        <fullName evidence="3">Uncharacterized protein</fullName>
    </submittedName>
</protein>
<keyword evidence="2" id="KW-0812">Transmembrane</keyword>
<evidence type="ECO:0000313" key="4">
    <source>
        <dbReference type="Proteomes" id="UP000324222"/>
    </source>
</evidence>
<keyword evidence="2" id="KW-0472">Membrane</keyword>
<evidence type="ECO:0000256" key="2">
    <source>
        <dbReference type="SAM" id="Phobius"/>
    </source>
</evidence>
<keyword evidence="2" id="KW-1133">Transmembrane helix</keyword>
<sequence length="85" mass="8858">MFARQLVNTSGQTHLGDVTMPRDSLEGVRGGHAGQRVNRGQHVLISATRTGFPARGPGVHSSRIVAAVAAVVAVVVLVVTPSIQH</sequence>
<name>A0A5B7H1J6_PORTR</name>
<dbReference type="Proteomes" id="UP000324222">
    <property type="component" value="Unassembled WGS sequence"/>
</dbReference>
<organism evidence="3 4">
    <name type="scientific">Portunus trituberculatus</name>
    <name type="common">Swimming crab</name>
    <name type="synonym">Neptunus trituberculatus</name>
    <dbReference type="NCBI Taxonomy" id="210409"/>
    <lineage>
        <taxon>Eukaryota</taxon>
        <taxon>Metazoa</taxon>
        <taxon>Ecdysozoa</taxon>
        <taxon>Arthropoda</taxon>
        <taxon>Crustacea</taxon>
        <taxon>Multicrustacea</taxon>
        <taxon>Malacostraca</taxon>
        <taxon>Eumalacostraca</taxon>
        <taxon>Eucarida</taxon>
        <taxon>Decapoda</taxon>
        <taxon>Pleocyemata</taxon>
        <taxon>Brachyura</taxon>
        <taxon>Eubrachyura</taxon>
        <taxon>Portunoidea</taxon>
        <taxon>Portunidae</taxon>
        <taxon>Portuninae</taxon>
        <taxon>Portunus</taxon>
    </lineage>
</organism>
<proteinExistence type="predicted"/>
<comment type="caution">
    <text evidence="3">The sequence shown here is derived from an EMBL/GenBank/DDBJ whole genome shotgun (WGS) entry which is preliminary data.</text>
</comment>
<feature type="transmembrane region" description="Helical" evidence="2">
    <location>
        <begin position="64"/>
        <end position="83"/>
    </location>
</feature>
<accession>A0A5B7H1J6</accession>
<reference evidence="3 4" key="1">
    <citation type="submission" date="2019-05" db="EMBL/GenBank/DDBJ databases">
        <title>Another draft genome of Portunus trituberculatus and its Hox gene families provides insights of decapod evolution.</title>
        <authorList>
            <person name="Jeong J.-H."/>
            <person name="Song I."/>
            <person name="Kim S."/>
            <person name="Choi T."/>
            <person name="Kim D."/>
            <person name="Ryu S."/>
            <person name="Kim W."/>
        </authorList>
    </citation>
    <scope>NUCLEOTIDE SEQUENCE [LARGE SCALE GENOMIC DNA]</scope>
    <source>
        <tissue evidence="3">Muscle</tissue>
    </source>
</reference>
<dbReference type="EMBL" id="VSRR010022746">
    <property type="protein sequence ID" value="MPC64952.1"/>
    <property type="molecule type" value="Genomic_DNA"/>
</dbReference>
<evidence type="ECO:0000313" key="3">
    <source>
        <dbReference type="EMBL" id="MPC64952.1"/>
    </source>
</evidence>